<dbReference type="Proteomes" id="UP001642484">
    <property type="component" value="Unassembled WGS sequence"/>
</dbReference>
<accession>A0ABP0SRG7</accession>
<proteinExistence type="predicted"/>
<protein>
    <submittedName>
        <fullName evidence="1">Uncharacterized protein</fullName>
    </submittedName>
</protein>
<name>A0ABP0SRG7_9DINO</name>
<keyword evidence="2" id="KW-1185">Reference proteome</keyword>
<dbReference type="EMBL" id="CAXAMN010028073">
    <property type="protein sequence ID" value="CAK9115017.1"/>
    <property type="molecule type" value="Genomic_DNA"/>
</dbReference>
<evidence type="ECO:0000313" key="2">
    <source>
        <dbReference type="Proteomes" id="UP001642484"/>
    </source>
</evidence>
<gene>
    <name evidence="1" type="ORF">CCMP2556_LOCUS53173</name>
</gene>
<sequence length="88" mass="10100">MAKIQLEKSKYERISRSKIESTVRGTLSIVISMVIQQSMPLFNFCLEDNRAWGMLHHSWVGSACAKIVQWFVHCQNLTHCGLQCWGTT</sequence>
<organism evidence="1 2">
    <name type="scientific">Durusdinium trenchii</name>
    <dbReference type="NCBI Taxonomy" id="1381693"/>
    <lineage>
        <taxon>Eukaryota</taxon>
        <taxon>Sar</taxon>
        <taxon>Alveolata</taxon>
        <taxon>Dinophyceae</taxon>
        <taxon>Suessiales</taxon>
        <taxon>Symbiodiniaceae</taxon>
        <taxon>Durusdinium</taxon>
    </lineage>
</organism>
<reference evidence="1 2" key="1">
    <citation type="submission" date="2024-02" db="EMBL/GenBank/DDBJ databases">
        <authorList>
            <person name="Chen Y."/>
            <person name="Shah S."/>
            <person name="Dougan E. K."/>
            <person name="Thang M."/>
            <person name="Chan C."/>
        </authorList>
    </citation>
    <scope>NUCLEOTIDE SEQUENCE [LARGE SCALE GENOMIC DNA]</scope>
</reference>
<evidence type="ECO:0000313" key="1">
    <source>
        <dbReference type="EMBL" id="CAK9115017.1"/>
    </source>
</evidence>
<comment type="caution">
    <text evidence="1">The sequence shown here is derived from an EMBL/GenBank/DDBJ whole genome shotgun (WGS) entry which is preliminary data.</text>
</comment>